<dbReference type="EMBL" id="FOIR01000001">
    <property type="protein sequence ID" value="SEW08190.1"/>
    <property type="molecule type" value="Genomic_DNA"/>
</dbReference>
<evidence type="ECO:0000313" key="3">
    <source>
        <dbReference type="Proteomes" id="UP000199437"/>
    </source>
</evidence>
<sequence length="154" mass="17346">MKKVSLSLLALVALVYFTSSFALKNTENAAAVDDVKELVYNAYINGAFNELNADAMRKGFHEDFAIYSPKGEQISKYPIKAWADGVEKRKANGYDASDAKNKWEHKFANVDVTGHAAQVKVELHNQGKHVYTDYLSLLKFDSGWRIVAKVYQQH</sequence>
<organism evidence="2 3">
    <name type="scientific">Roseivirga pacifica</name>
    <dbReference type="NCBI Taxonomy" id="1267423"/>
    <lineage>
        <taxon>Bacteria</taxon>
        <taxon>Pseudomonadati</taxon>
        <taxon>Bacteroidota</taxon>
        <taxon>Cytophagia</taxon>
        <taxon>Cytophagales</taxon>
        <taxon>Roseivirgaceae</taxon>
        <taxon>Roseivirga</taxon>
    </lineage>
</organism>
<evidence type="ECO:0000313" key="2">
    <source>
        <dbReference type="EMBL" id="SEW08190.1"/>
    </source>
</evidence>
<gene>
    <name evidence="2" type="ORF">SAMN05216290_1656</name>
</gene>
<protein>
    <submittedName>
        <fullName evidence="2">Putative lumazine-binding</fullName>
    </submittedName>
</protein>
<reference evidence="3" key="1">
    <citation type="submission" date="2016-10" db="EMBL/GenBank/DDBJ databases">
        <authorList>
            <person name="Varghese N."/>
            <person name="Submissions S."/>
        </authorList>
    </citation>
    <scope>NUCLEOTIDE SEQUENCE [LARGE SCALE GENOMIC DNA]</scope>
    <source>
        <strain evidence="3">CGMCC 1.12402</strain>
    </source>
</reference>
<evidence type="ECO:0000256" key="1">
    <source>
        <dbReference type="SAM" id="SignalP"/>
    </source>
</evidence>
<dbReference type="RefSeq" id="WP_090258027.1">
    <property type="nucleotide sequence ID" value="NZ_FOIR01000001.1"/>
</dbReference>
<feature type="chain" id="PRO_5011778266" evidence="1">
    <location>
        <begin position="25"/>
        <end position="154"/>
    </location>
</feature>
<dbReference type="SUPFAM" id="SSF54427">
    <property type="entry name" value="NTF2-like"/>
    <property type="match status" value="1"/>
</dbReference>
<feature type="signal peptide" evidence="1">
    <location>
        <begin position="1"/>
        <end position="24"/>
    </location>
</feature>
<keyword evidence="1" id="KW-0732">Signal</keyword>
<keyword evidence="3" id="KW-1185">Reference proteome</keyword>
<dbReference type="Gene3D" id="3.10.450.50">
    <property type="match status" value="1"/>
</dbReference>
<dbReference type="GeneID" id="99986380"/>
<name>A0A1I0P1M0_9BACT</name>
<dbReference type="AlphaFoldDB" id="A0A1I0P1M0"/>
<dbReference type="Proteomes" id="UP000199437">
    <property type="component" value="Unassembled WGS sequence"/>
</dbReference>
<accession>A0A1I0P1M0</accession>
<dbReference type="OrthoDB" id="8445243at2"/>
<proteinExistence type="predicted"/>
<dbReference type="Pfam" id="PF12893">
    <property type="entry name" value="Lumazine_bd_2"/>
    <property type="match status" value="1"/>
</dbReference>
<dbReference type="InterPro" id="IPR032710">
    <property type="entry name" value="NTF2-like_dom_sf"/>
</dbReference>
<dbReference type="InterPro" id="IPR039437">
    <property type="entry name" value="FrzH/put_lumazine-bd"/>
</dbReference>
<dbReference type="STRING" id="1267423.SAMN05216290_1656"/>